<protein>
    <submittedName>
        <fullName evidence="1">Uncharacterized protein</fullName>
    </submittedName>
</protein>
<dbReference type="EMBL" id="LAZR01030261">
    <property type="protein sequence ID" value="KKL57156.1"/>
    <property type="molecule type" value="Genomic_DNA"/>
</dbReference>
<accession>A0A0F9DTS3</accession>
<gene>
    <name evidence="1" type="ORF">LCGC14_2238240</name>
</gene>
<organism evidence="1">
    <name type="scientific">marine sediment metagenome</name>
    <dbReference type="NCBI Taxonomy" id="412755"/>
    <lineage>
        <taxon>unclassified sequences</taxon>
        <taxon>metagenomes</taxon>
        <taxon>ecological metagenomes</taxon>
    </lineage>
</organism>
<proteinExistence type="predicted"/>
<reference evidence="1" key="1">
    <citation type="journal article" date="2015" name="Nature">
        <title>Complex archaea that bridge the gap between prokaryotes and eukaryotes.</title>
        <authorList>
            <person name="Spang A."/>
            <person name="Saw J.H."/>
            <person name="Jorgensen S.L."/>
            <person name="Zaremba-Niedzwiedzka K."/>
            <person name="Martijn J."/>
            <person name="Lind A.E."/>
            <person name="van Eijk R."/>
            <person name="Schleper C."/>
            <person name="Guy L."/>
            <person name="Ettema T.J."/>
        </authorList>
    </citation>
    <scope>NUCLEOTIDE SEQUENCE</scope>
</reference>
<comment type="caution">
    <text evidence="1">The sequence shown here is derived from an EMBL/GenBank/DDBJ whole genome shotgun (WGS) entry which is preliminary data.</text>
</comment>
<dbReference type="AlphaFoldDB" id="A0A0F9DTS3"/>
<sequence>MCAVGNSKSVGSFGYIIDPTTIVWPDRTLTKFLRKLIHSCDIEQDTGTDTNTSGKRIADWNDHLTGVFCLFEGYGVRDERSDENVDSAKVVVEKWNLMLPAGTTIEVHRFRVGNITRRSDSVVLEEGPLYIQEVNHVDSPKQAEEHHVECVLKRLN</sequence>
<evidence type="ECO:0000313" key="1">
    <source>
        <dbReference type="EMBL" id="KKL57156.1"/>
    </source>
</evidence>
<name>A0A0F9DTS3_9ZZZZ</name>